<reference evidence="2" key="1">
    <citation type="submission" date="2016-10" db="EMBL/GenBank/DDBJ databases">
        <authorList>
            <person name="de Groot N.N."/>
        </authorList>
    </citation>
    <scope>NUCLEOTIDE SEQUENCE</scope>
</reference>
<keyword evidence="1" id="KW-0812">Transmembrane</keyword>
<dbReference type="AlphaFoldDB" id="A0A1W1D4E3"/>
<dbReference type="Pfam" id="PF09624">
    <property type="entry name" value="DUF2393"/>
    <property type="match status" value="1"/>
</dbReference>
<evidence type="ECO:0000313" key="2">
    <source>
        <dbReference type="EMBL" id="SFV75360.1"/>
    </source>
</evidence>
<protein>
    <submittedName>
        <fullName evidence="2">Putative integral membrane protein</fullName>
    </submittedName>
</protein>
<sequence length="170" mass="20002">MKQKLIAFIHSLTVYDYLIFGGSLIVFLLFLLLAVILRKRVGLALFFVFFGMGVLFLGPTLGRGIIYDYMYKKSIKLLSYKRLHFNDALIVKGVLKNESKRYFKKCQIDVIITKTSHNKLKNYIYQWKVLQKDSSFEYDIAPNQTRKLKMIVEPFIYQKDYNVSLEADCR</sequence>
<feature type="transmembrane region" description="Helical" evidence="1">
    <location>
        <begin position="12"/>
        <end position="37"/>
    </location>
</feature>
<organism evidence="2">
    <name type="scientific">hydrothermal vent metagenome</name>
    <dbReference type="NCBI Taxonomy" id="652676"/>
    <lineage>
        <taxon>unclassified sequences</taxon>
        <taxon>metagenomes</taxon>
        <taxon>ecological metagenomes</taxon>
    </lineage>
</organism>
<gene>
    <name evidence="2" type="ORF">MNB_SM-3-380</name>
</gene>
<feature type="transmembrane region" description="Helical" evidence="1">
    <location>
        <begin position="43"/>
        <end position="66"/>
    </location>
</feature>
<evidence type="ECO:0000256" key="1">
    <source>
        <dbReference type="SAM" id="Phobius"/>
    </source>
</evidence>
<keyword evidence="1" id="KW-0472">Membrane</keyword>
<dbReference type="EMBL" id="FPHP01000029">
    <property type="protein sequence ID" value="SFV75360.1"/>
    <property type="molecule type" value="Genomic_DNA"/>
</dbReference>
<accession>A0A1W1D4E3</accession>
<proteinExistence type="predicted"/>
<keyword evidence="1" id="KW-1133">Transmembrane helix</keyword>
<name>A0A1W1D4E3_9ZZZZ</name>
<dbReference type="InterPro" id="IPR013417">
    <property type="entry name" value="CHP02588"/>
</dbReference>